<dbReference type="InterPro" id="IPR018461">
    <property type="entry name" value="Na/H_Antiport_NhaC-like_C"/>
</dbReference>
<comment type="similarity">
    <text evidence="8">Belongs to the NhaC Na(+)/H(+) (TC 2.A.35) antiporter family.</text>
</comment>
<keyword evidence="5 9" id="KW-0812">Transmembrane</keyword>
<dbReference type="PANTHER" id="PTHR33451">
    <property type="entry name" value="MALATE-2H(+)/NA(+)-LACTATE ANTIPORTER"/>
    <property type="match status" value="1"/>
</dbReference>
<dbReference type="RefSeq" id="WP_289586446.1">
    <property type="nucleotide sequence ID" value="NZ_JAUDDW010000034.1"/>
</dbReference>
<organism evidence="11 12">
    <name type="scientific">Limosilactobacillus pontis</name>
    <dbReference type="NCBI Taxonomy" id="35787"/>
    <lineage>
        <taxon>Bacteria</taxon>
        <taxon>Bacillati</taxon>
        <taxon>Bacillota</taxon>
        <taxon>Bacilli</taxon>
        <taxon>Lactobacillales</taxon>
        <taxon>Lactobacillaceae</taxon>
        <taxon>Limosilactobacillus</taxon>
    </lineage>
</organism>
<dbReference type="InterPro" id="IPR052180">
    <property type="entry name" value="NhaC_Na-H+_Antiporter"/>
</dbReference>
<evidence type="ECO:0000256" key="9">
    <source>
        <dbReference type="SAM" id="Phobius"/>
    </source>
</evidence>
<keyword evidence="4" id="KW-1003">Cell membrane</keyword>
<feature type="transmembrane region" description="Helical" evidence="9">
    <location>
        <begin position="375"/>
        <end position="394"/>
    </location>
</feature>
<reference evidence="12" key="1">
    <citation type="submission" date="2023-06" db="EMBL/GenBank/DDBJ databases">
        <title>Identification and characterization of horizontal gene transfer across gut microbiota members of farm animals based on homology search.</title>
        <authorList>
            <person name="Zeman M."/>
            <person name="Kubasova T."/>
            <person name="Jahodarova E."/>
            <person name="Nykrynova M."/>
            <person name="Rychlik I."/>
        </authorList>
    </citation>
    <scope>NUCLEOTIDE SEQUENCE [LARGE SCALE GENOMIC DNA]</scope>
    <source>
        <strain evidence="12">161_Gplus</strain>
    </source>
</reference>
<keyword evidence="6 9" id="KW-1133">Transmembrane helix</keyword>
<evidence type="ECO:0000256" key="8">
    <source>
        <dbReference type="ARBA" id="ARBA00038435"/>
    </source>
</evidence>
<dbReference type="PANTHER" id="PTHR33451:SF5">
    <property type="entry name" value="NA+_H+ ANTIPORTER"/>
    <property type="match status" value="1"/>
</dbReference>
<comment type="caution">
    <text evidence="11">The sequence shown here is derived from an EMBL/GenBank/DDBJ whole genome shotgun (WGS) entry which is preliminary data.</text>
</comment>
<protein>
    <submittedName>
        <fullName evidence="11">Na+/H+ antiporter NhaC family protein</fullName>
    </submittedName>
</protein>
<feature type="transmembrane region" description="Helical" evidence="9">
    <location>
        <begin position="42"/>
        <end position="61"/>
    </location>
</feature>
<feature type="transmembrane region" description="Helical" evidence="9">
    <location>
        <begin position="203"/>
        <end position="236"/>
    </location>
</feature>
<evidence type="ECO:0000256" key="5">
    <source>
        <dbReference type="ARBA" id="ARBA00022692"/>
    </source>
</evidence>
<evidence type="ECO:0000256" key="1">
    <source>
        <dbReference type="ARBA" id="ARBA00004651"/>
    </source>
</evidence>
<evidence type="ECO:0000256" key="4">
    <source>
        <dbReference type="ARBA" id="ARBA00022475"/>
    </source>
</evidence>
<dbReference type="Proteomes" id="UP001529343">
    <property type="component" value="Unassembled WGS sequence"/>
</dbReference>
<keyword evidence="3" id="KW-0050">Antiport</keyword>
<sequence length="418" mass="44456">MPLLVGMIIAAIVGFCLPAPNGQKKLTLEERVAVFCKAGGDQGLIMMIVIFILAGAFQGVATKMHAVSSITNMCLSFLPQNLILPGIFLIAIILSFAMGTSMGTIAALVPVGVMIATKTGVSPAVVAGAIVGGAMFGDNNSFISASAIAAVNSQKVLMKNKFLLNFLYDIPAIIVNCILLAFYPVKDIALTSTYQYNPVDIVPYLLVIILSLVGMNVMSVLMIGILSCLLIGVVQGDFTLIGSMTYLQKGMAGMEDMSLICIFVGGVVGLMNYLGGIQWLIDKLSKNTKSKHGALLSIGFLIILLCLSTTNNTVAIITVGPLAVDIGKKFNLSRTRVATALSMFATNVQGFIPYAGQLLVSSAMAKVSPVAVMPYVWYCYLTLIMSLILAITDFPKIKVKSNDSYQNFEKLDDSGRAI</sequence>
<evidence type="ECO:0000256" key="6">
    <source>
        <dbReference type="ARBA" id="ARBA00022989"/>
    </source>
</evidence>
<evidence type="ECO:0000256" key="2">
    <source>
        <dbReference type="ARBA" id="ARBA00022448"/>
    </source>
</evidence>
<evidence type="ECO:0000256" key="3">
    <source>
        <dbReference type="ARBA" id="ARBA00022449"/>
    </source>
</evidence>
<feature type="domain" description="Na+/H+ antiporter NhaC-like C-terminal" evidence="10">
    <location>
        <begin position="39"/>
        <end position="149"/>
    </location>
</feature>
<dbReference type="EMBL" id="JAUDDW010000034">
    <property type="protein sequence ID" value="MDM8267049.1"/>
    <property type="molecule type" value="Genomic_DNA"/>
</dbReference>
<feature type="transmembrane region" description="Helical" evidence="9">
    <location>
        <begin position="162"/>
        <end position="183"/>
    </location>
</feature>
<feature type="transmembrane region" description="Helical" evidence="9">
    <location>
        <begin position="336"/>
        <end position="355"/>
    </location>
</feature>
<proteinExistence type="inferred from homology"/>
<keyword evidence="12" id="KW-1185">Reference proteome</keyword>
<dbReference type="Pfam" id="PF03553">
    <property type="entry name" value="Na_H_antiporter"/>
    <property type="match status" value="2"/>
</dbReference>
<evidence type="ECO:0000256" key="7">
    <source>
        <dbReference type="ARBA" id="ARBA00023136"/>
    </source>
</evidence>
<feature type="transmembrane region" description="Helical" evidence="9">
    <location>
        <begin position="82"/>
        <end position="109"/>
    </location>
</feature>
<feature type="transmembrane region" description="Helical" evidence="9">
    <location>
        <begin position="293"/>
        <end position="324"/>
    </location>
</feature>
<evidence type="ECO:0000259" key="10">
    <source>
        <dbReference type="Pfam" id="PF03553"/>
    </source>
</evidence>
<comment type="subcellular location">
    <subcellularLocation>
        <location evidence="1">Cell membrane</location>
        <topology evidence="1">Multi-pass membrane protein</topology>
    </subcellularLocation>
</comment>
<evidence type="ECO:0000313" key="12">
    <source>
        <dbReference type="Proteomes" id="UP001529343"/>
    </source>
</evidence>
<feature type="domain" description="Na+/H+ antiporter NhaC-like C-terminal" evidence="10">
    <location>
        <begin position="207"/>
        <end position="392"/>
    </location>
</feature>
<name>A0ABT7UZF8_9LACO</name>
<gene>
    <name evidence="11" type="ORF">QUW44_07815</name>
</gene>
<accession>A0ABT7UZF8</accession>
<keyword evidence="7 9" id="KW-0472">Membrane</keyword>
<reference evidence="11 12" key="2">
    <citation type="submission" date="2023-06" db="EMBL/GenBank/DDBJ databases">
        <authorList>
            <person name="Zeman M."/>
            <person name="Kubasova T."/>
            <person name="Jahodarova E."/>
            <person name="Nykrynova M."/>
            <person name="Rychlik I."/>
        </authorList>
    </citation>
    <scope>NUCLEOTIDE SEQUENCE [LARGE SCALE GENOMIC DNA]</scope>
    <source>
        <strain evidence="11 12">161_Gplus</strain>
    </source>
</reference>
<evidence type="ECO:0000313" key="11">
    <source>
        <dbReference type="EMBL" id="MDM8267049.1"/>
    </source>
</evidence>
<keyword evidence="2" id="KW-0813">Transport</keyword>
<feature type="transmembrane region" description="Helical" evidence="9">
    <location>
        <begin position="257"/>
        <end position="281"/>
    </location>
</feature>